<dbReference type="eggNOG" id="KOG3008">
    <property type="taxonomic scope" value="Eukaryota"/>
</dbReference>
<dbReference type="SUPFAM" id="SSF54675">
    <property type="entry name" value="Nicotinate/Quinolinate PRTase N-terminal domain-like"/>
    <property type="match status" value="1"/>
</dbReference>
<dbReference type="STRING" id="10228.B3RT84"/>
<name>B3RT84_TRIAD</name>
<keyword evidence="7 12" id="KW-0662">Pyridine nucleotide biosynthesis</keyword>
<dbReference type="PIRSF" id="PIRSF006250">
    <property type="entry name" value="NadC_ModD"/>
    <property type="match status" value="1"/>
</dbReference>
<keyword evidence="9 12" id="KW-0808">Transferase</keyword>
<sequence length="296" mass="32456">MDYKNLVSKVLVESLVNQWIQEDIPNFDYGGYVVGEKVETAVLLCKSEGVIAGQPFVQGIYDKLGCQIQWKVEEGTLIQPIAQVAQVQGPVNKILMGERISLNCICRASGIATRARYLHNLAKSAQWHGEIAGTRKTTPGFRTVEKYSLLVGGISTHRFNLSSMVMLKDNHIWSVGNIEAAVKKARQACGFSTKIEVECRSLEEGCQAAKAGADIIMLDNFEPDALHRSAAALKVHYPHVLVEASGGITVDTINSYFVPNVDVISLSSTIQGCPVVDFSLKILKEETVPRIHKTKT</sequence>
<evidence type="ECO:0000256" key="9">
    <source>
        <dbReference type="ARBA" id="ARBA00022679"/>
    </source>
</evidence>
<dbReference type="InterPro" id="IPR004393">
    <property type="entry name" value="NadC"/>
</dbReference>
<comment type="function">
    <text evidence="1 12">Involved in the catabolism of quinolinic acid (QA).</text>
</comment>
<dbReference type="OMA" id="DIVMCDN"/>
<dbReference type="CTD" id="6752388"/>
<dbReference type="PANTHER" id="PTHR32179">
    <property type="entry name" value="NICOTINATE-NUCLEOTIDE PYROPHOSPHORYLASE [CARBOXYLATING]"/>
    <property type="match status" value="1"/>
</dbReference>
<evidence type="ECO:0000259" key="13">
    <source>
        <dbReference type="Pfam" id="PF01729"/>
    </source>
</evidence>
<dbReference type="OrthoDB" id="10067394at2759"/>
<dbReference type="PANTHER" id="PTHR32179:SF3">
    <property type="entry name" value="NICOTINATE-NUCLEOTIDE PYROPHOSPHORYLASE [CARBOXYLATING]"/>
    <property type="match status" value="1"/>
</dbReference>
<comment type="subunit">
    <text evidence="4 12">Hexamer formed by 3 homodimers.</text>
</comment>
<dbReference type="PhylomeDB" id="B3RT84"/>
<dbReference type="Gene3D" id="3.90.1170.20">
    <property type="entry name" value="Quinolinate phosphoribosyl transferase, N-terminal domain"/>
    <property type="match status" value="1"/>
</dbReference>
<accession>B3RT84</accession>
<keyword evidence="16" id="KW-1185">Reference proteome</keyword>
<dbReference type="Gene3D" id="3.20.20.70">
    <property type="entry name" value="Aldolase class I"/>
    <property type="match status" value="1"/>
</dbReference>
<dbReference type="InterPro" id="IPR022412">
    <property type="entry name" value="Quinolinate_PRibosylTrfase_N"/>
</dbReference>
<dbReference type="EMBL" id="DS985243">
    <property type="protein sequence ID" value="EDV26653.1"/>
    <property type="molecule type" value="Genomic_DNA"/>
</dbReference>
<evidence type="ECO:0000256" key="3">
    <source>
        <dbReference type="ARBA" id="ARBA00009400"/>
    </source>
</evidence>
<evidence type="ECO:0000256" key="8">
    <source>
        <dbReference type="ARBA" id="ARBA00022676"/>
    </source>
</evidence>
<feature type="domain" description="Quinolinate phosphoribosyl transferase C-terminal" evidence="13">
    <location>
        <begin position="111"/>
        <end position="281"/>
    </location>
</feature>
<dbReference type="InterPro" id="IPR013785">
    <property type="entry name" value="Aldolase_TIM"/>
</dbReference>
<dbReference type="GO" id="GO:0004514">
    <property type="term" value="F:nicotinate-nucleotide diphosphorylase (carboxylating) activity"/>
    <property type="evidence" value="ECO:0000318"/>
    <property type="project" value="GO_Central"/>
</dbReference>
<dbReference type="HOGENOM" id="CLU_039622_1_0_1"/>
<comment type="similarity">
    <text evidence="3 12">Belongs to the NadC/ModD family.</text>
</comment>
<evidence type="ECO:0000256" key="5">
    <source>
        <dbReference type="ARBA" id="ARBA00011944"/>
    </source>
</evidence>
<evidence type="ECO:0000256" key="4">
    <source>
        <dbReference type="ARBA" id="ARBA00011218"/>
    </source>
</evidence>
<comment type="catalytic activity">
    <reaction evidence="11 12">
        <text>nicotinate beta-D-ribonucleotide + CO2 + diphosphate = quinolinate + 5-phospho-alpha-D-ribose 1-diphosphate + 2 H(+)</text>
        <dbReference type="Rhea" id="RHEA:12733"/>
        <dbReference type="ChEBI" id="CHEBI:15378"/>
        <dbReference type="ChEBI" id="CHEBI:16526"/>
        <dbReference type="ChEBI" id="CHEBI:29959"/>
        <dbReference type="ChEBI" id="CHEBI:33019"/>
        <dbReference type="ChEBI" id="CHEBI:57502"/>
        <dbReference type="ChEBI" id="CHEBI:58017"/>
        <dbReference type="EC" id="2.4.2.19"/>
    </reaction>
</comment>
<evidence type="ECO:0000256" key="1">
    <source>
        <dbReference type="ARBA" id="ARBA00003237"/>
    </source>
</evidence>
<dbReference type="Proteomes" id="UP000009022">
    <property type="component" value="Unassembled WGS sequence"/>
</dbReference>
<evidence type="ECO:0000313" key="15">
    <source>
        <dbReference type="EMBL" id="EDV26653.1"/>
    </source>
</evidence>
<dbReference type="InterPro" id="IPR037128">
    <property type="entry name" value="Quinolinate_PRibosylTase_N_sf"/>
</dbReference>
<dbReference type="AlphaFoldDB" id="B3RT84"/>
<dbReference type="GO" id="GO:0034213">
    <property type="term" value="P:quinolinate catabolic process"/>
    <property type="evidence" value="ECO:0000318"/>
    <property type="project" value="GO_Central"/>
</dbReference>
<evidence type="ECO:0000259" key="14">
    <source>
        <dbReference type="Pfam" id="PF02749"/>
    </source>
</evidence>
<dbReference type="InterPro" id="IPR027277">
    <property type="entry name" value="NadC/ModD"/>
</dbReference>
<evidence type="ECO:0000256" key="2">
    <source>
        <dbReference type="ARBA" id="ARBA00004893"/>
    </source>
</evidence>
<comment type="pathway">
    <text evidence="2 12">Cofactor biosynthesis; NAD(+) biosynthesis; nicotinate D-ribonucleotide from quinolinate: step 1/1.</text>
</comment>
<evidence type="ECO:0000256" key="6">
    <source>
        <dbReference type="ARBA" id="ARBA00020990"/>
    </source>
</evidence>
<evidence type="ECO:0000313" key="16">
    <source>
        <dbReference type="Proteomes" id="UP000009022"/>
    </source>
</evidence>
<evidence type="ECO:0000256" key="7">
    <source>
        <dbReference type="ARBA" id="ARBA00022642"/>
    </source>
</evidence>
<feature type="domain" description="Quinolinate phosphoribosyl transferase N-terminal" evidence="14">
    <location>
        <begin position="37"/>
        <end position="109"/>
    </location>
</feature>
<reference evidence="15 16" key="1">
    <citation type="journal article" date="2008" name="Nature">
        <title>The Trichoplax genome and the nature of placozoans.</title>
        <authorList>
            <person name="Srivastava M."/>
            <person name="Begovic E."/>
            <person name="Chapman J."/>
            <person name="Putnam N.H."/>
            <person name="Hellsten U."/>
            <person name="Kawashima T."/>
            <person name="Kuo A."/>
            <person name="Mitros T."/>
            <person name="Salamov A."/>
            <person name="Carpenter M.L."/>
            <person name="Signorovitch A.Y."/>
            <person name="Moreno M.A."/>
            <person name="Kamm K."/>
            <person name="Grimwood J."/>
            <person name="Schmutz J."/>
            <person name="Shapiro H."/>
            <person name="Grigoriev I.V."/>
            <person name="Buss L.W."/>
            <person name="Schierwater B."/>
            <person name="Dellaporta S.L."/>
            <person name="Rokhsar D.S."/>
        </authorList>
    </citation>
    <scope>NUCLEOTIDE SEQUENCE [LARGE SCALE GENOMIC DNA]</scope>
    <source>
        <strain evidence="15 16">Grell-BS-1999</strain>
    </source>
</reference>
<evidence type="ECO:0000256" key="12">
    <source>
        <dbReference type="PIRNR" id="PIRNR006250"/>
    </source>
</evidence>
<dbReference type="FunFam" id="3.20.20.70:FF:000090">
    <property type="entry name" value="Nicotinate-nucleotide pyrophosphorylase [carboxylating]"/>
    <property type="match status" value="1"/>
</dbReference>
<evidence type="ECO:0000256" key="10">
    <source>
        <dbReference type="ARBA" id="ARBA00033102"/>
    </source>
</evidence>
<dbReference type="KEGG" id="tad:TRIADDRAFT_50087"/>
<dbReference type="GO" id="GO:0005737">
    <property type="term" value="C:cytoplasm"/>
    <property type="evidence" value="ECO:0000318"/>
    <property type="project" value="GO_Central"/>
</dbReference>
<dbReference type="Pfam" id="PF02749">
    <property type="entry name" value="QRPTase_N"/>
    <property type="match status" value="1"/>
</dbReference>
<dbReference type="EC" id="2.4.2.19" evidence="5 12"/>
<dbReference type="UniPathway" id="UPA00253">
    <property type="reaction ID" value="UER00331"/>
</dbReference>
<dbReference type="InterPro" id="IPR036068">
    <property type="entry name" value="Nicotinate_pribotase-like_C"/>
</dbReference>
<dbReference type="GO" id="GO:0009435">
    <property type="term" value="P:NAD+ biosynthetic process"/>
    <property type="evidence" value="ECO:0000318"/>
    <property type="project" value="GO_Central"/>
</dbReference>
<dbReference type="InParanoid" id="B3RT84"/>
<organism evidence="15 16">
    <name type="scientific">Trichoplax adhaerens</name>
    <name type="common">Trichoplax reptans</name>
    <dbReference type="NCBI Taxonomy" id="10228"/>
    <lineage>
        <taxon>Eukaryota</taxon>
        <taxon>Metazoa</taxon>
        <taxon>Placozoa</taxon>
        <taxon>Uniplacotomia</taxon>
        <taxon>Trichoplacea</taxon>
        <taxon>Trichoplacidae</taxon>
        <taxon>Trichoplax</taxon>
    </lineage>
</organism>
<evidence type="ECO:0000256" key="11">
    <source>
        <dbReference type="ARBA" id="ARBA00047445"/>
    </source>
</evidence>
<dbReference type="InterPro" id="IPR002638">
    <property type="entry name" value="Quinolinate_PRibosylTrfase_C"/>
</dbReference>
<dbReference type="SUPFAM" id="SSF51690">
    <property type="entry name" value="Nicotinate/Quinolinate PRTase C-terminal domain-like"/>
    <property type="match status" value="1"/>
</dbReference>
<keyword evidence="8 12" id="KW-0328">Glycosyltransferase</keyword>
<dbReference type="RefSeq" id="XP_002110649.1">
    <property type="nucleotide sequence ID" value="XM_002110613.1"/>
</dbReference>
<dbReference type="FunCoup" id="B3RT84">
    <property type="interactions" value="231"/>
</dbReference>
<gene>
    <name evidence="15" type="ORF">TRIADDRAFT_50087</name>
</gene>
<dbReference type="NCBIfam" id="TIGR00078">
    <property type="entry name" value="nadC"/>
    <property type="match status" value="1"/>
</dbReference>
<dbReference type="CDD" id="cd01572">
    <property type="entry name" value="QPRTase"/>
    <property type="match status" value="1"/>
</dbReference>
<dbReference type="GeneID" id="6752388"/>
<protein>
    <recommendedName>
        <fullName evidence="6 12">Nicotinate-nucleotide pyrophosphorylase [carboxylating]</fullName>
        <ecNumber evidence="5 12">2.4.2.19</ecNumber>
    </recommendedName>
    <alternativeName>
        <fullName evidence="10 12">Quinolinate phosphoribosyltransferase [decarboxylating]</fullName>
    </alternativeName>
</protein>
<dbReference type="Pfam" id="PF01729">
    <property type="entry name" value="QRPTase_C"/>
    <property type="match status" value="1"/>
</dbReference>
<proteinExistence type="inferred from homology"/>